<evidence type="ECO:0000313" key="9">
    <source>
        <dbReference type="EMBL" id="CAD8438600.1"/>
    </source>
</evidence>
<dbReference type="EMBL" id="HBEM01007150">
    <property type="protein sequence ID" value="CAD8438600.1"/>
    <property type="molecule type" value="Transcribed_RNA"/>
</dbReference>
<proteinExistence type="inferred from homology"/>
<dbReference type="Pfam" id="PF00808">
    <property type="entry name" value="CBFD_NFYB_HMF"/>
    <property type="match status" value="1"/>
</dbReference>
<keyword evidence="2" id="KW-0805">Transcription regulation</keyword>
<dbReference type="GO" id="GO:0000981">
    <property type="term" value="F:DNA-binding transcription factor activity, RNA polymerase II-specific"/>
    <property type="evidence" value="ECO:0007669"/>
    <property type="project" value="TreeGrafter"/>
</dbReference>
<organism evidence="9">
    <name type="scientific">Amorphochlora amoebiformis</name>
    <dbReference type="NCBI Taxonomy" id="1561963"/>
    <lineage>
        <taxon>Eukaryota</taxon>
        <taxon>Sar</taxon>
        <taxon>Rhizaria</taxon>
        <taxon>Cercozoa</taxon>
        <taxon>Chlorarachniophyceae</taxon>
        <taxon>Amorphochlora</taxon>
    </lineage>
</organism>
<feature type="region of interest" description="Disordered" evidence="7">
    <location>
        <begin position="244"/>
        <end position="266"/>
    </location>
</feature>
<feature type="domain" description="Transcription factor CBF/NF-Y/archaeal histone" evidence="8">
    <location>
        <begin position="56"/>
        <end position="118"/>
    </location>
</feature>
<dbReference type="Gene3D" id="1.10.20.10">
    <property type="entry name" value="Histone, subunit A"/>
    <property type="match status" value="1"/>
</dbReference>
<sequence>MSKRKSETSLRGDDQSQKFKHERQRQAYIDNMHNFWQKQLDKIKNTDFKNLKQHDLPLARIKKIMRSDEDVKMISAEAPVLFAKACELFILDLTMRAWSHADANRRRTLQREDVAAAISDSDMFDFLLDVVPRQTVDQNKESIDSSAVAQLASKNAQVGSEELEPSDHRLRRPILNPLTPNQTPIDMIMPVPVDSKSQDQTSLEHLPDTSQRRDWPISGQNSFNRMLLGPATTEASLATGSASLSANLQSSGAPSTANQPPGGAPI</sequence>
<dbReference type="GO" id="GO:0000978">
    <property type="term" value="F:RNA polymerase II cis-regulatory region sequence-specific DNA binding"/>
    <property type="evidence" value="ECO:0007669"/>
    <property type="project" value="TreeGrafter"/>
</dbReference>
<dbReference type="FunFam" id="1.10.20.10:FF:000006">
    <property type="entry name" value="Nuclear transcription factor Y subunit gamma"/>
    <property type="match status" value="1"/>
</dbReference>
<feature type="compositionally biased region" description="Basic and acidic residues" evidence="7">
    <location>
        <begin position="1"/>
        <end position="19"/>
    </location>
</feature>
<dbReference type="CDD" id="cd22908">
    <property type="entry name" value="HFD_NFYC-like"/>
    <property type="match status" value="1"/>
</dbReference>
<name>A0A7S0GT07_9EUKA</name>
<evidence type="ECO:0000256" key="7">
    <source>
        <dbReference type="SAM" id="MobiDB-lite"/>
    </source>
</evidence>
<evidence type="ECO:0000256" key="1">
    <source>
        <dbReference type="ARBA" id="ARBA00004123"/>
    </source>
</evidence>
<dbReference type="GO" id="GO:0005634">
    <property type="term" value="C:nucleus"/>
    <property type="evidence" value="ECO:0007669"/>
    <property type="project" value="UniProtKB-SubCell"/>
</dbReference>
<comment type="subcellular location">
    <subcellularLocation>
        <location evidence="1">Nucleus</location>
    </subcellularLocation>
</comment>
<feature type="compositionally biased region" description="Basic and acidic residues" evidence="7">
    <location>
        <begin position="205"/>
        <end position="215"/>
    </location>
</feature>
<dbReference type="InterPro" id="IPR050568">
    <property type="entry name" value="Transcr_DNA_Rep_Reg"/>
</dbReference>
<feature type="region of interest" description="Disordered" evidence="7">
    <location>
        <begin position="1"/>
        <end position="23"/>
    </location>
</feature>
<dbReference type="GO" id="GO:0046982">
    <property type="term" value="F:protein heterodimerization activity"/>
    <property type="evidence" value="ECO:0007669"/>
    <property type="project" value="InterPro"/>
</dbReference>
<dbReference type="PANTHER" id="PTHR10252:SF8">
    <property type="entry name" value="NUCLEAR TRANSCRIPTION FACTOR Y SUBUNIT GAMMA"/>
    <property type="match status" value="1"/>
</dbReference>
<dbReference type="PANTHER" id="PTHR10252">
    <property type="entry name" value="HISTONE-LIKE TRANSCRIPTION FACTOR CCAAT-RELATED"/>
    <property type="match status" value="1"/>
</dbReference>
<dbReference type="InterPro" id="IPR003958">
    <property type="entry name" value="CBFA_NFYB_domain"/>
</dbReference>
<evidence type="ECO:0000256" key="2">
    <source>
        <dbReference type="ARBA" id="ARBA00023015"/>
    </source>
</evidence>
<gene>
    <name evidence="9" type="ORF">LAMO00422_LOCUS4987</name>
</gene>
<evidence type="ECO:0000256" key="3">
    <source>
        <dbReference type="ARBA" id="ARBA00023125"/>
    </source>
</evidence>
<keyword evidence="4" id="KW-0804">Transcription</keyword>
<keyword evidence="5" id="KW-0539">Nucleus</keyword>
<dbReference type="SUPFAM" id="SSF47113">
    <property type="entry name" value="Histone-fold"/>
    <property type="match status" value="1"/>
</dbReference>
<dbReference type="AlphaFoldDB" id="A0A7S0GT07"/>
<evidence type="ECO:0000256" key="5">
    <source>
        <dbReference type="ARBA" id="ARBA00023242"/>
    </source>
</evidence>
<accession>A0A7S0GT07</accession>
<feature type="region of interest" description="Disordered" evidence="7">
    <location>
        <begin position="154"/>
        <end position="228"/>
    </location>
</feature>
<dbReference type="InterPro" id="IPR009072">
    <property type="entry name" value="Histone-fold"/>
</dbReference>
<protein>
    <recommendedName>
        <fullName evidence="8">Transcription factor CBF/NF-Y/archaeal histone domain-containing protein</fullName>
    </recommendedName>
</protein>
<evidence type="ECO:0000256" key="6">
    <source>
        <dbReference type="ARBA" id="ARBA00038129"/>
    </source>
</evidence>
<keyword evidence="3" id="KW-0238">DNA-binding</keyword>
<evidence type="ECO:0000259" key="8">
    <source>
        <dbReference type="Pfam" id="PF00808"/>
    </source>
</evidence>
<comment type="similarity">
    <text evidence="6">Belongs to the NFYC/HAP5 subunit family.</text>
</comment>
<reference evidence="9" key="1">
    <citation type="submission" date="2021-01" db="EMBL/GenBank/DDBJ databases">
        <authorList>
            <person name="Corre E."/>
            <person name="Pelletier E."/>
            <person name="Niang G."/>
            <person name="Scheremetjew M."/>
            <person name="Finn R."/>
            <person name="Kale V."/>
            <person name="Holt S."/>
            <person name="Cochrane G."/>
            <person name="Meng A."/>
            <person name="Brown T."/>
            <person name="Cohen L."/>
        </authorList>
    </citation>
    <scope>NUCLEOTIDE SEQUENCE</scope>
    <source>
        <strain evidence="9">CCMP2058</strain>
    </source>
</reference>
<evidence type="ECO:0000256" key="4">
    <source>
        <dbReference type="ARBA" id="ARBA00023163"/>
    </source>
</evidence>
<feature type="compositionally biased region" description="Polar residues" evidence="7">
    <location>
        <begin position="249"/>
        <end position="259"/>
    </location>
</feature>